<comment type="subcellular location">
    <subcellularLocation>
        <location evidence="1">Membrane</location>
        <topology evidence="1">Multi-pass membrane protein</topology>
    </subcellularLocation>
</comment>
<feature type="transmembrane region" description="Helical" evidence="7">
    <location>
        <begin position="288"/>
        <end position="310"/>
    </location>
</feature>
<evidence type="ECO:0000256" key="4">
    <source>
        <dbReference type="ARBA" id="ARBA00022989"/>
    </source>
</evidence>
<feature type="transmembrane region" description="Helical" evidence="7">
    <location>
        <begin position="255"/>
        <end position="276"/>
    </location>
</feature>
<evidence type="ECO:0000259" key="8">
    <source>
        <dbReference type="PROSITE" id="PS50850"/>
    </source>
</evidence>
<evidence type="ECO:0000256" key="2">
    <source>
        <dbReference type="ARBA" id="ARBA00022448"/>
    </source>
</evidence>
<organism evidence="9 10">
    <name type="scientific">Paraburkholderia kururiensis</name>
    <dbReference type="NCBI Taxonomy" id="984307"/>
    <lineage>
        <taxon>Bacteria</taxon>
        <taxon>Pseudomonadati</taxon>
        <taxon>Pseudomonadota</taxon>
        <taxon>Betaproteobacteria</taxon>
        <taxon>Burkholderiales</taxon>
        <taxon>Burkholderiaceae</taxon>
        <taxon>Paraburkholderia</taxon>
    </lineage>
</organism>
<dbReference type="PANTHER" id="PTHR43791:SF36">
    <property type="entry name" value="TRANSPORTER, PUTATIVE (AFU_ORTHOLOGUE AFUA_6G08340)-RELATED"/>
    <property type="match status" value="1"/>
</dbReference>
<evidence type="ECO:0000256" key="7">
    <source>
        <dbReference type="SAM" id="Phobius"/>
    </source>
</evidence>
<feature type="transmembrane region" description="Helical" evidence="7">
    <location>
        <begin position="380"/>
        <end position="400"/>
    </location>
</feature>
<keyword evidence="10" id="KW-1185">Reference proteome</keyword>
<gene>
    <name evidence="9" type="ORF">U0042_03690</name>
</gene>
<name>A0ABZ0WN83_9BURK</name>
<dbReference type="SUPFAM" id="SSF103473">
    <property type="entry name" value="MFS general substrate transporter"/>
    <property type="match status" value="1"/>
</dbReference>
<feature type="compositionally biased region" description="Basic and acidic residues" evidence="6">
    <location>
        <begin position="441"/>
        <end position="458"/>
    </location>
</feature>
<dbReference type="Pfam" id="PF07690">
    <property type="entry name" value="MFS_1"/>
    <property type="match status" value="1"/>
</dbReference>
<dbReference type="Proteomes" id="UP001325479">
    <property type="component" value="Chromosome"/>
</dbReference>
<keyword evidence="5 7" id="KW-0472">Membrane</keyword>
<dbReference type="Gene3D" id="1.20.1250.20">
    <property type="entry name" value="MFS general substrate transporter like domains"/>
    <property type="match status" value="2"/>
</dbReference>
<feature type="region of interest" description="Disordered" evidence="6">
    <location>
        <begin position="441"/>
        <end position="470"/>
    </location>
</feature>
<feature type="transmembrane region" description="Helical" evidence="7">
    <location>
        <begin position="154"/>
        <end position="177"/>
    </location>
</feature>
<dbReference type="PROSITE" id="PS50850">
    <property type="entry name" value="MFS"/>
    <property type="match status" value="1"/>
</dbReference>
<accession>A0ABZ0WN83</accession>
<evidence type="ECO:0000256" key="1">
    <source>
        <dbReference type="ARBA" id="ARBA00004141"/>
    </source>
</evidence>
<feature type="transmembrane region" description="Helical" evidence="7">
    <location>
        <begin position="346"/>
        <end position="368"/>
    </location>
</feature>
<dbReference type="InterPro" id="IPR011701">
    <property type="entry name" value="MFS"/>
</dbReference>
<sequence>MNHSSQVAAHGVDHHAQAIADIVRKAAWRLMPLIMICYLFAFFDRINISFAKFQLQTDLALSDTAYGLGASLFVIGYVLFEVPSNMLLYKVGARRWIARIMISWGIATAAMVFVNNEWQFYGLRFVIGAMEAGFAPGVLYYLTLWFPASHRGRITSLLFLASAFSGLVGAPISGLVLGHMDGVLNVRGWHWLFLLGGMPCIVLGLLVLRVLKDRIDDASWLSSTEKTQLAEAIAQQRQPGSGGHSLLGAIRTPGFLTLGLVYFLIQVASYGLNFWAPHLIRSAGTHNPTLIGLLTAVPYICGAACMVIVGRLSDVSGERHKFVAALLAMSAVGFFAAGFFDHQTALLVAALAVLGAGVIASIPAFWALPPRLVAGAGAAGGIALINTLGQLGGIVSPVMVGRVRDLTGSTTPALYVIGAMSLVCAGIVLYGLPHTLRRADHADRADRDTTEEAKEDARAAMASPRTARRT</sequence>
<dbReference type="EMBL" id="CP139965">
    <property type="protein sequence ID" value="WQD78823.1"/>
    <property type="molecule type" value="Genomic_DNA"/>
</dbReference>
<evidence type="ECO:0000256" key="6">
    <source>
        <dbReference type="SAM" id="MobiDB-lite"/>
    </source>
</evidence>
<keyword evidence="2" id="KW-0813">Transport</keyword>
<feature type="transmembrane region" description="Helical" evidence="7">
    <location>
        <begin position="96"/>
        <end position="114"/>
    </location>
</feature>
<reference evidence="9 10" key="1">
    <citation type="submission" date="2023-12" db="EMBL/GenBank/DDBJ databases">
        <title>Genome sequencing and assembly of bacterial species from a model synthetic community.</title>
        <authorList>
            <person name="Hogle S.L."/>
        </authorList>
    </citation>
    <scope>NUCLEOTIDE SEQUENCE [LARGE SCALE GENOMIC DNA]</scope>
    <source>
        <strain evidence="9 10">HAMBI 2494</strain>
    </source>
</reference>
<feature type="transmembrane region" description="Helical" evidence="7">
    <location>
        <begin position="66"/>
        <end position="89"/>
    </location>
</feature>
<feature type="transmembrane region" description="Helical" evidence="7">
    <location>
        <begin position="322"/>
        <end position="340"/>
    </location>
</feature>
<keyword evidence="4 7" id="KW-1133">Transmembrane helix</keyword>
<dbReference type="InterPro" id="IPR020846">
    <property type="entry name" value="MFS_dom"/>
</dbReference>
<evidence type="ECO:0000256" key="3">
    <source>
        <dbReference type="ARBA" id="ARBA00022692"/>
    </source>
</evidence>
<keyword evidence="3 7" id="KW-0812">Transmembrane</keyword>
<proteinExistence type="predicted"/>
<evidence type="ECO:0000313" key="10">
    <source>
        <dbReference type="Proteomes" id="UP001325479"/>
    </source>
</evidence>
<feature type="domain" description="Major facilitator superfamily (MFS) profile" evidence="8">
    <location>
        <begin position="30"/>
        <end position="436"/>
    </location>
</feature>
<dbReference type="CDD" id="cd17319">
    <property type="entry name" value="MFS_ExuT_GudP_like"/>
    <property type="match status" value="1"/>
</dbReference>
<feature type="transmembrane region" description="Helical" evidence="7">
    <location>
        <begin position="26"/>
        <end position="46"/>
    </location>
</feature>
<evidence type="ECO:0000313" key="9">
    <source>
        <dbReference type="EMBL" id="WQD78823.1"/>
    </source>
</evidence>
<protein>
    <submittedName>
        <fullName evidence="9">MFS transporter</fullName>
    </submittedName>
</protein>
<feature type="transmembrane region" description="Helical" evidence="7">
    <location>
        <begin position="189"/>
        <end position="211"/>
    </location>
</feature>
<feature type="transmembrane region" description="Helical" evidence="7">
    <location>
        <begin position="412"/>
        <end position="432"/>
    </location>
</feature>
<dbReference type="RefSeq" id="WP_114809920.1">
    <property type="nucleotide sequence ID" value="NZ_CP139965.1"/>
</dbReference>
<dbReference type="InterPro" id="IPR036259">
    <property type="entry name" value="MFS_trans_sf"/>
</dbReference>
<evidence type="ECO:0000256" key="5">
    <source>
        <dbReference type="ARBA" id="ARBA00023136"/>
    </source>
</evidence>
<feature type="transmembrane region" description="Helical" evidence="7">
    <location>
        <begin position="120"/>
        <end position="142"/>
    </location>
</feature>
<dbReference type="PANTHER" id="PTHR43791">
    <property type="entry name" value="PERMEASE-RELATED"/>
    <property type="match status" value="1"/>
</dbReference>